<evidence type="ECO:0000259" key="1">
    <source>
        <dbReference type="Pfam" id="PF00534"/>
    </source>
</evidence>
<dbReference type="Pfam" id="PF00534">
    <property type="entry name" value="Glycos_transf_1"/>
    <property type="match status" value="1"/>
</dbReference>
<dbReference type="InterPro" id="IPR001296">
    <property type="entry name" value="Glyco_trans_1"/>
</dbReference>
<dbReference type="PANTHER" id="PTHR12526">
    <property type="entry name" value="GLYCOSYLTRANSFERASE"/>
    <property type="match status" value="1"/>
</dbReference>
<gene>
    <name evidence="3" type="ORF">FOY91_14485</name>
</gene>
<accession>A0A558QZ96</accession>
<feature type="domain" description="Glycosyl transferase family 1" evidence="1">
    <location>
        <begin position="196"/>
        <end position="349"/>
    </location>
</feature>
<sequence length="380" mass="39964">MTPVRILHAHSTFTLGGKEARAVRLMNAFGDTARHTILSAVPGALAARAAIAPGIVVDFPDDAPSLAGKPAPGRYWRLARYMAGFDLVLTYNWGAMDAVMAHRLLGAAMRLPPLIHHEDGFNADEAVRQKPKRIAFRRLGLPTAHRVVVPSERLERVAREVWRQPPGRIARIANGVPVAGAAAPPRADAIPGFARRPGEVVVGTLAGLRAVKNLPRLVRAFAAATPAMPPARLVIAGEGPERDAILAEAARCGVADRLVLPGFLPDPQGCVGLFDIFALSSDSEQFPISLIEAMAAGLPAVSTDVGDVAAMVSAENRPFVAADERGLGGALARLLGDAALRQAVGAANRAKALACFDEERMIADYRALYAGALGRPAALG</sequence>
<dbReference type="RefSeq" id="WP_145153449.1">
    <property type="nucleotide sequence ID" value="NZ_VNIM01000064.1"/>
</dbReference>
<protein>
    <submittedName>
        <fullName evidence="3">Glycosyltransferase family 4 protein</fullName>
    </submittedName>
</protein>
<name>A0A558QZ96_9SPHN</name>
<organism evidence="3 4">
    <name type="scientific">Alterirhizorhabdus solaris</name>
    <dbReference type="NCBI Taxonomy" id="2529389"/>
    <lineage>
        <taxon>Bacteria</taxon>
        <taxon>Pseudomonadati</taxon>
        <taxon>Pseudomonadota</taxon>
        <taxon>Alphaproteobacteria</taxon>
        <taxon>Sphingomonadales</taxon>
        <taxon>Rhizorhabdaceae</taxon>
        <taxon>Alterirhizorhabdus</taxon>
    </lineage>
</organism>
<dbReference type="InterPro" id="IPR028098">
    <property type="entry name" value="Glyco_trans_4-like_N"/>
</dbReference>
<dbReference type="EMBL" id="VNIM01000064">
    <property type="protein sequence ID" value="TVV72486.1"/>
    <property type="molecule type" value="Genomic_DNA"/>
</dbReference>
<dbReference type="SUPFAM" id="SSF53756">
    <property type="entry name" value="UDP-Glycosyltransferase/glycogen phosphorylase"/>
    <property type="match status" value="1"/>
</dbReference>
<reference evidence="3 4" key="1">
    <citation type="submission" date="2019-07" db="EMBL/GenBank/DDBJ databases">
        <title>Sphingomonas solaris sp. nov., isolated from a solar panel from Boston, Massachusetts.</title>
        <authorList>
            <person name="Tanner K."/>
            <person name="Pascual J."/>
            <person name="Mancuso C."/>
            <person name="Pereto J."/>
            <person name="Khalil A."/>
            <person name="Vilanova C."/>
        </authorList>
    </citation>
    <scope>NUCLEOTIDE SEQUENCE [LARGE SCALE GENOMIC DNA]</scope>
    <source>
        <strain evidence="3 4">R4DWN</strain>
    </source>
</reference>
<comment type="caution">
    <text evidence="3">The sequence shown here is derived from an EMBL/GenBank/DDBJ whole genome shotgun (WGS) entry which is preliminary data.</text>
</comment>
<keyword evidence="3" id="KW-0808">Transferase</keyword>
<evidence type="ECO:0000259" key="2">
    <source>
        <dbReference type="Pfam" id="PF13439"/>
    </source>
</evidence>
<dbReference type="OrthoDB" id="9790710at2"/>
<dbReference type="CDD" id="cd03801">
    <property type="entry name" value="GT4_PimA-like"/>
    <property type="match status" value="1"/>
</dbReference>
<dbReference type="Gene3D" id="3.40.50.2000">
    <property type="entry name" value="Glycogen Phosphorylase B"/>
    <property type="match status" value="2"/>
</dbReference>
<dbReference type="Proteomes" id="UP000318681">
    <property type="component" value="Unassembled WGS sequence"/>
</dbReference>
<dbReference type="Pfam" id="PF13439">
    <property type="entry name" value="Glyco_transf_4"/>
    <property type="match status" value="1"/>
</dbReference>
<feature type="domain" description="Glycosyltransferase subfamily 4-like N-terminal" evidence="2">
    <location>
        <begin position="16"/>
        <end position="178"/>
    </location>
</feature>
<dbReference type="AlphaFoldDB" id="A0A558QZ96"/>
<dbReference type="GO" id="GO:0016757">
    <property type="term" value="F:glycosyltransferase activity"/>
    <property type="evidence" value="ECO:0007669"/>
    <property type="project" value="InterPro"/>
</dbReference>
<proteinExistence type="predicted"/>
<keyword evidence="4" id="KW-1185">Reference proteome</keyword>
<evidence type="ECO:0000313" key="4">
    <source>
        <dbReference type="Proteomes" id="UP000318681"/>
    </source>
</evidence>
<evidence type="ECO:0000313" key="3">
    <source>
        <dbReference type="EMBL" id="TVV72486.1"/>
    </source>
</evidence>